<gene>
    <name evidence="1" type="ORF">F5148DRAFT_969194</name>
</gene>
<keyword evidence="2" id="KW-1185">Reference proteome</keyword>
<evidence type="ECO:0000313" key="1">
    <source>
        <dbReference type="EMBL" id="KAI9510014.1"/>
    </source>
</evidence>
<organism evidence="1 2">
    <name type="scientific">Russula earlei</name>
    <dbReference type="NCBI Taxonomy" id="71964"/>
    <lineage>
        <taxon>Eukaryota</taxon>
        <taxon>Fungi</taxon>
        <taxon>Dikarya</taxon>
        <taxon>Basidiomycota</taxon>
        <taxon>Agaricomycotina</taxon>
        <taxon>Agaricomycetes</taxon>
        <taxon>Russulales</taxon>
        <taxon>Russulaceae</taxon>
        <taxon>Russula</taxon>
    </lineage>
</organism>
<evidence type="ECO:0000313" key="2">
    <source>
        <dbReference type="Proteomes" id="UP001207468"/>
    </source>
</evidence>
<name>A0ACC0UG24_9AGAM</name>
<feature type="non-terminal residue" evidence="1">
    <location>
        <position position="50"/>
    </location>
</feature>
<reference evidence="1" key="1">
    <citation type="submission" date="2021-03" db="EMBL/GenBank/DDBJ databases">
        <title>Evolutionary priming and transition to the ectomycorrhizal habit in an iconic lineage of mushroom-forming fungi: is preadaptation a requirement?</title>
        <authorList>
            <consortium name="DOE Joint Genome Institute"/>
            <person name="Looney B.P."/>
            <person name="Miyauchi S."/>
            <person name="Morin E."/>
            <person name="Drula E."/>
            <person name="Courty P.E."/>
            <person name="Chicoki N."/>
            <person name="Fauchery L."/>
            <person name="Kohler A."/>
            <person name="Kuo A."/>
            <person name="LaButti K."/>
            <person name="Pangilinan J."/>
            <person name="Lipzen A."/>
            <person name="Riley R."/>
            <person name="Andreopoulos W."/>
            <person name="He G."/>
            <person name="Johnson J."/>
            <person name="Barry K.W."/>
            <person name="Grigoriev I.V."/>
            <person name="Nagy L."/>
            <person name="Hibbett D."/>
            <person name="Henrissat B."/>
            <person name="Matheny P.B."/>
            <person name="Labbe J."/>
            <person name="Martin A.F."/>
        </authorList>
    </citation>
    <scope>NUCLEOTIDE SEQUENCE</scope>
    <source>
        <strain evidence="1">BPL698</strain>
    </source>
</reference>
<proteinExistence type="predicted"/>
<accession>A0ACC0UG24</accession>
<sequence>IEHITPHYDTTTYHTSALSGEAWVQELLNGHPQHIWNELGIYQSTFHLLS</sequence>
<dbReference type="Proteomes" id="UP001207468">
    <property type="component" value="Unassembled WGS sequence"/>
</dbReference>
<feature type="non-terminal residue" evidence="1">
    <location>
        <position position="1"/>
    </location>
</feature>
<comment type="caution">
    <text evidence="1">The sequence shown here is derived from an EMBL/GenBank/DDBJ whole genome shotgun (WGS) entry which is preliminary data.</text>
</comment>
<protein>
    <submittedName>
        <fullName evidence="1">Uncharacterized protein</fullName>
    </submittedName>
</protein>
<dbReference type="EMBL" id="JAGFNK010000050">
    <property type="protein sequence ID" value="KAI9510014.1"/>
    <property type="molecule type" value="Genomic_DNA"/>
</dbReference>